<dbReference type="Pfam" id="PF00072">
    <property type="entry name" value="Response_reg"/>
    <property type="match status" value="1"/>
</dbReference>
<accession>F9CYR6</accession>
<protein>
    <submittedName>
        <fullName evidence="2">Chemotaxis protein</fullName>
    </submittedName>
</protein>
<dbReference type="Gene3D" id="3.40.50.2300">
    <property type="match status" value="1"/>
</dbReference>
<dbReference type="GeneID" id="56064066"/>
<dbReference type="AlphaFoldDB" id="F9CYR6"/>
<comment type="caution">
    <text evidence="2">The sequence shown here is derived from an EMBL/GenBank/DDBJ whole genome shotgun (WGS) entry which is preliminary data.</text>
</comment>
<dbReference type="PROSITE" id="PS50110">
    <property type="entry name" value="RESPONSE_REGULATORY"/>
    <property type="match status" value="1"/>
</dbReference>
<dbReference type="RefSeq" id="WP_007551452.1">
    <property type="nucleotide sequence ID" value="NZ_AFPU01000001.1"/>
</dbReference>
<proteinExistence type="predicted"/>
<gene>
    <name evidence="2" type="ORF">MY1_1713</name>
</gene>
<evidence type="ECO:0000313" key="3">
    <source>
        <dbReference type="Proteomes" id="UP000004440"/>
    </source>
</evidence>
<feature type="domain" description="Response regulatory" evidence="1">
    <location>
        <begin position="3"/>
        <end position="118"/>
    </location>
</feature>
<dbReference type="PANTHER" id="PTHR43228">
    <property type="entry name" value="TWO-COMPONENT RESPONSE REGULATOR"/>
    <property type="match status" value="1"/>
</dbReference>
<dbReference type="GO" id="GO:0000160">
    <property type="term" value="P:phosphorelay signal transduction system"/>
    <property type="evidence" value="ECO:0007669"/>
    <property type="project" value="InterPro"/>
</dbReference>
<dbReference type="Proteomes" id="UP000004440">
    <property type="component" value="Unassembled WGS sequence"/>
</dbReference>
<dbReference type="OrthoDB" id="2830at2157"/>
<dbReference type="InterPro" id="IPR052048">
    <property type="entry name" value="ST_Response_Regulator"/>
</dbReference>
<reference evidence="2 3" key="1">
    <citation type="journal article" date="2011" name="J. Bacteriol.">
        <title>Genome Sequence of an Ammonia-Oxidizing Soil Archaeon, "Candidatus Nitrosoarchaeum koreensis" MY1.</title>
        <authorList>
            <person name="Kim B.K."/>
            <person name="Jung M.Y."/>
            <person name="Yu D.S."/>
            <person name="Park S.J."/>
            <person name="Oh T.K."/>
            <person name="Rhee S.K."/>
            <person name="Kim J.F."/>
        </authorList>
    </citation>
    <scope>NUCLEOTIDE SEQUENCE [LARGE SCALE GENOMIC DNA]</scope>
    <source>
        <strain evidence="2 3">MY1</strain>
    </source>
</reference>
<dbReference type="InterPro" id="IPR001789">
    <property type="entry name" value="Sig_transdc_resp-reg_receiver"/>
</dbReference>
<keyword evidence="3" id="KW-1185">Reference proteome</keyword>
<dbReference type="EMBL" id="AFPU01000001">
    <property type="protein sequence ID" value="EGP94460.1"/>
    <property type="molecule type" value="Genomic_DNA"/>
</dbReference>
<sequence length="124" mass="14032">MTRVMIVDDSEESRSLLKDFLLAHNHNVVAEASDGIEAIEKYYSSKPELIFLDLVMPNLDGLSVLKKIRSQDHSSKIIVITGNDDQDIFNECTKLGVLAFLVKPFNLNDVLDIIYFSNEITLMK</sequence>
<dbReference type="InterPro" id="IPR011006">
    <property type="entry name" value="CheY-like_superfamily"/>
</dbReference>
<dbReference type="SMART" id="SM00448">
    <property type="entry name" value="REC"/>
    <property type="match status" value="1"/>
</dbReference>
<dbReference type="PANTHER" id="PTHR43228:SF1">
    <property type="entry name" value="TWO-COMPONENT RESPONSE REGULATOR ARR22"/>
    <property type="match status" value="1"/>
</dbReference>
<name>F9CYR6_9ARCH</name>
<evidence type="ECO:0000259" key="1">
    <source>
        <dbReference type="PROSITE" id="PS50110"/>
    </source>
</evidence>
<dbReference type="SUPFAM" id="SSF52172">
    <property type="entry name" value="CheY-like"/>
    <property type="match status" value="1"/>
</dbReference>
<organism evidence="2 3">
    <name type="scientific">Nitrosarchaeum koreense MY1</name>
    <dbReference type="NCBI Taxonomy" id="1001994"/>
    <lineage>
        <taxon>Archaea</taxon>
        <taxon>Nitrososphaerota</taxon>
        <taxon>Nitrososphaeria</taxon>
        <taxon>Nitrosopumilales</taxon>
        <taxon>Nitrosopumilaceae</taxon>
        <taxon>Nitrosarchaeum</taxon>
    </lineage>
</organism>
<evidence type="ECO:0000313" key="2">
    <source>
        <dbReference type="EMBL" id="EGP94460.1"/>
    </source>
</evidence>
<dbReference type="STRING" id="1001994.MY1_1713"/>